<evidence type="ECO:0000256" key="4">
    <source>
        <dbReference type="ARBA" id="ARBA00023002"/>
    </source>
</evidence>
<dbReference type="AlphaFoldDB" id="A0ABD3BPI6"/>
<proteinExistence type="inferred from homology"/>
<dbReference type="EMBL" id="JAVIJP010000069">
    <property type="protein sequence ID" value="KAL3619114.1"/>
    <property type="molecule type" value="Genomic_DNA"/>
</dbReference>
<organism evidence="8 9">
    <name type="scientific">Castilleja foliolosa</name>
    <dbReference type="NCBI Taxonomy" id="1961234"/>
    <lineage>
        <taxon>Eukaryota</taxon>
        <taxon>Viridiplantae</taxon>
        <taxon>Streptophyta</taxon>
        <taxon>Embryophyta</taxon>
        <taxon>Tracheophyta</taxon>
        <taxon>Spermatophyta</taxon>
        <taxon>Magnoliopsida</taxon>
        <taxon>eudicotyledons</taxon>
        <taxon>Gunneridae</taxon>
        <taxon>Pentapetalae</taxon>
        <taxon>asterids</taxon>
        <taxon>lamiids</taxon>
        <taxon>Lamiales</taxon>
        <taxon>Orobanchaceae</taxon>
        <taxon>Pedicularideae</taxon>
        <taxon>Castillejinae</taxon>
        <taxon>Castilleja</taxon>
    </lineage>
</organism>
<dbReference type="SUPFAM" id="SSF51905">
    <property type="entry name" value="FAD/NAD(P)-binding domain"/>
    <property type="match status" value="1"/>
</dbReference>
<evidence type="ECO:0000256" key="1">
    <source>
        <dbReference type="ARBA" id="ARBA00010790"/>
    </source>
</evidence>
<evidence type="ECO:0000256" key="2">
    <source>
        <dbReference type="ARBA" id="ARBA00022630"/>
    </source>
</evidence>
<evidence type="ECO:0000256" key="5">
    <source>
        <dbReference type="PIRNR" id="PIRNR028937"/>
    </source>
</evidence>
<keyword evidence="2" id="KW-0285">Flavoprotein</keyword>
<dbReference type="PANTHER" id="PTHR46056:SF4">
    <property type="entry name" value="LONG-CHAIN-ALCOHOL OXIDASE FAO4A"/>
    <property type="match status" value="1"/>
</dbReference>
<comment type="similarity">
    <text evidence="1 5">Belongs to the GMC oxidoreductase family.</text>
</comment>
<dbReference type="Proteomes" id="UP001632038">
    <property type="component" value="Unassembled WGS sequence"/>
</dbReference>
<comment type="caution">
    <text evidence="8">The sequence shown here is derived from an EMBL/GenBank/DDBJ whole genome shotgun (WGS) entry which is preliminary data.</text>
</comment>
<keyword evidence="5" id="KW-0472">Membrane</keyword>
<accession>A0ABD3BPI6</accession>
<evidence type="ECO:0000259" key="7">
    <source>
        <dbReference type="Pfam" id="PF00732"/>
    </source>
</evidence>
<feature type="domain" description="Glucose-methanol-choline oxidoreductase N-terminal" evidence="7">
    <location>
        <begin position="287"/>
        <end position="509"/>
    </location>
</feature>
<comment type="catalytic activity">
    <reaction evidence="5">
        <text>a long-chain primary fatty alcohol + O2 = a long-chain fatty aldehyde + H2O2</text>
        <dbReference type="Rhea" id="RHEA:22756"/>
        <dbReference type="ChEBI" id="CHEBI:15379"/>
        <dbReference type="ChEBI" id="CHEBI:16240"/>
        <dbReference type="ChEBI" id="CHEBI:17176"/>
        <dbReference type="ChEBI" id="CHEBI:77396"/>
        <dbReference type="EC" id="1.1.3.20"/>
    </reaction>
</comment>
<evidence type="ECO:0000313" key="8">
    <source>
        <dbReference type="EMBL" id="KAL3619114.1"/>
    </source>
</evidence>
<dbReference type="PIRSF" id="PIRSF028937">
    <property type="entry name" value="Lg_Ch_AO"/>
    <property type="match status" value="1"/>
</dbReference>
<evidence type="ECO:0000256" key="6">
    <source>
        <dbReference type="PIRSR" id="PIRSR028937-2"/>
    </source>
</evidence>
<dbReference type="EC" id="1.1.3.20" evidence="5"/>
<feature type="binding site" evidence="6">
    <location>
        <begin position="240"/>
        <end position="255"/>
    </location>
    <ligand>
        <name>FAD</name>
        <dbReference type="ChEBI" id="CHEBI:57692"/>
    </ligand>
</feature>
<evidence type="ECO:0000256" key="3">
    <source>
        <dbReference type="ARBA" id="ARBA00022827"/>
    </source>
</evidence>
<comment type="function">
    <text evidence="5">Long-chain fatty alcohol oxidase involved in the omega-oxidation pathway of lipid degradation.</text>
</comment>
<evidence type="ECO:0000313" key="9">
    <source>
        <dbReference type="Proteomes" id="UP001632038"/>
    </source>
</evidence>
<dbReference type="GO" id="GO:0016020">
    <property type="term" value="C:membrane"/>
    <property type="evidence" value="ECO:0007669"/>
    <property type="project" value="UniProtKB-SubCell"/>
</dbReference>
<name>A0ABD3BPI6_9LAMI</name>
<dbReference type="Pfam" id="PF00732">
    <property type="entry name" value="GMC_oxred_N"/>
    <property type="match status" value="1"/>
</dbReference>
<dbReference type="InterPro" id="IPR036188">
    <property type="entry name" value="FAD/NAD-bd_sf"/>
</dbReference>
<sequence>MANSGDITKKPFPFGQMEALAALCDTYLPSLDDHHQSDDVIQYYQTSASMAGTQNHVAELLQEKVKHPKINLAKLAIRMLSTWIGTFVLCGRKSLSPKFPYFQRFSKVSLEKREEILLSWSTSYFSLLRIFFTALKIFTLLVFFTQVNDKNENISWKAIGYCGPDPARKPNPKEHQEKEDNTATQEELFGPLHKGIINLSQNHKQASLDKLEALGFPISTPHSKNTKIDSFQNPSFIIKCDAVVVGSGSGGGLAAGVLAKAGHKVLVLEKGTYMARNNLSLLEGQSMDKMYFNNGLSSTDEMDVMVVAGSTVGGGSTVNWSASIRTPPHVTKEWSEELGLKLFDADSGKYEHALDVVCGKMGVQPGFEDEGFNNMVLRKGCKKLGYDVENIPRNAPKDHDCGWCCFGCAQGNKKGTSETWLVDLVESGNGAILTECEALKVITGKKNGAWRKRAVGVAFEFRTERGREIGIVEAKVTVVACGAIGTPALLKRSGLRNPNIGRNLHLHPVVMAWGYFPEDVWPEAGKRSYEGGIMTAMSKVDDESGYGAVIQTRLCTRGCSPCSHLGFRAGI</sequence>
<dbReference type="Gene3D" id="3.50.50.60">
    <property type="entry name" value="FAD/NAD(P)-binding domain"/>
    <property type="match status" value="1"/>
</dbReference>
<reference evidence="9" key="1">
    <citation type="journal article" date="2024" name="IScience">
        <title>Strigolactones Initiate the Formation of Haustorium-like Structures in Castilleja.</title>
        <authorList>
            <person name="Buerger M."/>
            <person name="Peterson D."/>
            <person name="Chory J."/>
        </authorList>
    </citation>
    <scope>NUCLEOTIDE SEQUENCE [LARGE SCALE GENOMIC DNA]</scope>
</reference>
<dbReference type="InterPro" id="IPR000172">
    <property type="entry name" value="GMC_OxRdtase_N"/>
</dbReference>
<keyword evidence="3 6" id="KW-0274">FAD</keyword>
<dbReference type="GO" id="GO:0046577">
    <property type="term" value="F:long-chain-alcohol oxidase activity"/>
    <property type="evidence" value="ECO:0007669"/>
    <property type="project" value="UniProtKB-EC"/>
</dbReference>
<gene>
    <name evidence="8" type="ORF">CASFOL_036684</name>
</gene>
<protein>
    <recommendedName>
        <fullName evidence="5">Long-chain-alcohol oxidase</fullName>
        <ecNumber evidence="5">1.1.3.20</ecNumber>
    </recommendedName>
</protein>
<keyword evidence="4 5" id="KW-0560">Oxidoreductase</keyword>
<comment type="subcellular location">
    <subcellularLocation>
        <location evidence="5">Membrane</location>
    </subcellularLocation>
</comment>
<dbReference type="InterPro" id="IPR012400">
    <property type="entry name" value="Long_Oxdase"/>
</dbReference>
<dbReference type="PANTHER" id="PTHR46056">
    <property type="entry name" value="LONG-CHAIN-ALCOHOL OXIDASE"/>
    <property type="match status" value="1"/>
</dbReference>
<keyword evidence="9" id="KW-1185">Reference proteome</keyword>